<evidence type="ECO:0000256" key="1">
    <source>
        <dbReference type="ARBA" id="ARBA00004496"/>
    </source>
</evidence>
<dbReference type="EMBL" id="OU898282">
    <property type="protein sequence ID" value="CAG9837200.1"/>
    <property type="molecule type" value="Genomic_DNA"/>
</dbReference>
<dbReference type="InterPro" id="IPR044422">
    <property type="entry name" value="SMYD5_SET"/>
</dbReference>
<evidence type="ECO:0000313" key="21">
    <source>
        <dbReference type="Proteomes" id="UP001153709"/>
    </source>
</evidence>
<dbReference type="OrthoDB" id="438641at2759"/>
<evidence type="ECO:0000256" key="4">
    <source>
        <dbReference type="ARBA" id="ARBA00022603"/>
    </source>
</evidence>
<name>A0A9N9T787_DIABA</name>
<evidence type="ECO:0000256" key="2">
    <source>
        <dbReference type="ARBA" id="ARBA00012178"/>
    </source>
</evidence>
<keyword evidence="21" id="KW-1185">Reference proteome</keyword>
<dbReference type="GO" id="GO:0032259">
    <property type="term" value="P:methylation"/>
    <property type="evidence" value="ECO:0007669"/>
    <property type="project" value="UniProtKB-KW"/>
</dbReference>
<dbReference type="Gene3D" id="2.170.270.10">
    <property type="entry name" value="SET domain"/>
    <property type="match status" value="1"/>
</dbReference>
<evidence type="ECO:0000256" key="5">
    <source>
        <dbReference type="ARBA" id="ARBA00022679"/>
    </source>
</evidence>
<comment type="catalytic activity">
    <reaction evidence="13">
        <text>L-lysyl(20)-[histone H4] + 3 S-adenosyl-L-methionine = N(6),N(6),N(6)-trimethyl-L-lysyl(20)-[histone H4] + 3 S-adenosyl-L-homocysteine + 3 H(+)</text>
        <dbReference type="Rhea" id="RHEA:64456"/>
        <dbReference type="Rhea" id="RHEA-COMP:15554"/>
        <dbReference type="Rhea" id="RHEA-COMP:15998"/>
        <dbReference type="ChEBI" id="CHEBI:15378"/>
        <dbReference type="ChEBI" id="CHEBI:29969"/>
        <dbReference type="ChEBI" id="CHEBI:57856"/>
        <dbReference type="ChEBI" id="CHEBI:59789"/>
        <dbReference type="ChEBI" id="CHEBI:61961"/>
        <dbReference type="EC" id="2.1.1.372"/>
    </reaction>
</comment>
<keyword evidence="8" id="KW-0863">Zinc-finger</keyword>
<comment type="catalytic activity">
    <reaction evidence="14">
        <text>L-lysyl-[protein] + 3 S-adenosyl-L-methionine = N(6),N(6),N(6)-trimethyl-L-lysyl-[protein] + 3 S-adenosyl-L-homocysteine + 3 H(+)</text>
        <dbReference type="Rhea" id="RHEA:54192"/>
        <dbReference type="Rhea" id="RHEA-COMP:9752"/>
        <dbReference type="Rhea" id="RHEA-COMP:13826"/>
        <dbReference type="ChEBI" id="CHEBI:15378"/>
        <dbReference type="ChEBI" id="CHEBI:29969"/>
        <dbReference type="ChEBI" id="CHEBI:57856"/>
        <dbReference type="ChEBI" id="CHEBI:59789"/>
        <dbReference type="ChEBI" id="CHEBI:61961"/>
    </reaction>
    <physiologicalReaction direction="left-to-right" evidence="14">
        <dbReference type="Rhea" id="RHEA:54193"/>
    </physiologicalReaction>
</comment>
<dbReference type="EC" id="2.1.1.372" evidence="10"/>
<evidence type="ECO:0000256" key="13">
    <source>
        <dbReference type="ARBA" id="ARBA00048081"/>
    </source>
</evidence>
<dbReference type="GO" id="GO:0005737">
    <property type="term" value="C:cytoplasm"/>
    <property type="evidence" value="ECO:0007669"/>
    <property type="project" value="UniProtKB-SubCell"/>
</dbReference>
<comment type="subcellular location">
    <subcellularLocation>
        <location evidence="1">Cytoplasm</location>
    </subcellularLocation>
</comment>
<feature type="region of interest" description="Disordered" evidence="18">
    <location>
        <begin position="359"/>
        <end position="384"/>
    </location>
</feature>
<dbReference type="EC" id="2.1.1.359" evidence="2"/>
<evidence type="ECO:0000256" key="9">
    <source>
        <dbReference type="ARBA" id="ARBA00022833"/>
    </source>
</evidence>
<sequence>MDVEVRITDSLKGKGLYAKKDFPKDTVIFQEDPLVSCQFSWNAEYKYLACDHCLRPLETAHENATRLAGHPMVLPYPECCSTDKSKIVSCPHCSTKYCSEECRVEAYSQYHNTLCHGNNSNHPLERLNDAWKKVHYPPETNSIMLIVRLLARIRQAPNRDAAIAQTLQFCHRTINEDADLAHKLLGDKFADQLSLLHSSLVAAIPNDGIEQFLTYEGFLSMLALIGTNGQGVGTSAIAQWISNTEKLNLPESEKELLDNFIEHLYLQMDENVGEFLNNEGVALYSLQSSCNHSCVPNAEPKFVFNNHRLSLVATRDIKEGEEIHISYLDECALGRSRHSRRKELMKHYLFMCQCPRCESEADEQPDVTSEEEDEEDDGDEEMSD</sequence>
<proteinExistence type="predicted"/>
<keyword evidence="9" id="KW-0862">Zinc</keyword>
<evidence type="ECO:0000256" key="10">
    <source>
        <dbReference type="ARBA" id="ARBA00024057"/>
    </source>
</evidence>
<evidence type="ECO:0000256" key="6">
    <source>
        <dbReference type="ARBA" id="ARBA00022691"/>
    </source>
</evidence>
<keyword evidence="7" id="KW-0479">Metal-binding</keyword>
<dbReference type="AlphaFoldDB" id="A0A9N9T787"/>
<dbReference type="GO" id="GO:0140955">
    <property type="term" value="F:histone H3K36 trimethyltransferase activity"/>
    <property type="evidence" value="ECO:0007669"/>
    <property type="project" value="UniProtKB-EC"/>
</dbReference>
<keyword evidence="4" id="KW-0489">Methyltransferase</keyword>
<feature type="compositionally biased region" description="Acidic residues" evidence="18">
    <location>
        <begin position="360"/>
        <end position="384"/>
    </location>
</feature>
<evidence type="ECO:0000259" key="19">
    <source>
        <dbReference type="SMART" id="SM00317"/>
    </source>
</evidence>
<dbReference type="GO" id="GO:0140943">
    <property type="term" value="F:histone H4K20 trimethyltransferase activity"/>
    <property type="evidence" value="ECO:0007669"/>
    <property type="project" value="UniProtKB-EC"/>
</dbReference>
<evidence type="ECO:0000256" key="12">
    <source>
        <dbReference type="ARBA" id="ARBA00047545"/>
    </source>
</evidence>
<evidence type="ECO:0000313" key="20">
    <source>
        <dbReference type="EMBL" id="CAG9837200.1"/>
    </source>
</evidence>
<dbReference type="SMART" id="SM00317">
    <property type="entry name" value="SET"/>
    <property type="match status" value="1"/>
</dbReference>
<evidence type="ECO:0000256" key="14">
    <source>
        <dbReference type="ARBA" id="ARBA00049497"/>
    </source>
</evidence>
<evidence type="ECO:0000256" key="8">
    <source>
        <dbReference type="ARBA" id="ARBA00022771"/>
    </source>
</evidence>
<keyword evidence="6" id="KW-0949">S-adenosyl-L-methionine</keyword>
<dbReference type="PANTHER" id="PTHR46402:SF2">
    <property type="entry name" value="HISTONE-LYSINE N-TRIMETHYLTRANSFERASE SMYD5"/>
    <property type="match status" value="1"/>
</dbReference>
<dbReference type="Proteomes" id="UP001153709">
    <property type="component" value="Chromosome 7"/>
</dbReference>
<keyword evidence="3" id="KW-0963">Cytoplasm</keyword>
<accession>A0A9N9T787</accession>
<evidence type="ECO:0000256" key="7">
    <source>
        <dbReference type="ARBA" id="ARBA00022723"/>
    </source>
</evidence>
<reference evidence="20" key="1">
    <citation type="submission" date="2022-01" db="EMBL/GenBank/DDBJ databases">
        <authorList>
            <person name="King R."/>
        </authorList>
    </citation>
    <scope>NUCLEOTIDE SEQUENCE</scope>
</reference>
<evidence type="ECO:0000256" key="16">
    <source>
        <dbReference type="ARBA" id="ARBA00049789"/>
    </source>
</evidence>
<evidence type="ECO:0000256" key="18">
    <source>
        <dbReference type="SAM" id="MobiDB-lite"/>
    </source>
</evidence>
<dbReference type="InterPro" id="IPR046341">
    <property type="entry name" value="SET_dom_sf"/>
</dbReference>
<dbReference type="GO" id="GO:0045814">
    <property type="term" value="P:negative regulation of gene expression, epigenetic"/>
    <property type="evidence" value="ECO:0007669"/>
    <property type="project" value="TreeGrafter"/>
</dbReference>
<protein>
    <recommendedName>
        <fullName evidence="15">Protein-lysine N-trimethyltransferase SMYD5</fullName>
        <ecNumber evidence="2">2.1.1.359</ecNumber>
        <ecNumber evidence="10">2.1.1.372</ecNumber>
    </recommendedName>
    <alternativeName>
        <fullName evidence="11">SET and MYND domain-containing protein 5</fullName>
    </alternativeName>
    <alternativeName>
        <fullName evidence="16">[histone H3]-lysine20 N-trimethyltransferase SMYD5</fullName>
    </alternativeName>
    <alternativeName>
        <fullName evidence="17">[histone H4]-lysine36 N-trimethyltransferase SMYD5</fullName>
    </alternativeName>
</protein>
<feature type="domain" description="SET" evidence="19">
    <location>
        <begin position="3"/>
        <end position="334"/>
    </location>
</feature>
<dbReference type="CDD" id="cd10521">
    <property type="entry name" value="SET_SMYD5"/>
    <property type="match status" value="1"/>
</dbReference>
<organism evidence="20 21">
    <name type="scientific">Diabrotica balteata</name>
    <name type="common">Banded cucumber beetle</name>
    <dbReference type="NCBI Taxonomy" id="107213"/>
    <lineage>
        <taxon>Eukaryota</taxon>
        <taxon>Metazoa</taxon>
        <taxon>Ecdysozoa</taxon>
        <taxon>Arthropoda</taxon>
        <taxon>Hexapoda</taxon>
        <taxon>Insecta</taxon>
        <taxon>Pterygota</taxon>
        <taxon>Neoptera</taxon>
        <taxon>Endopterygota</taxon>
        <taxon>Coleoptera</taxon>
        <taxon>Polyphaga</taxon>
        <taxon>Cucujiformia</taxon>
        <taxon>Chrysomeloidea</taxon>
        <taxon>Chrysomelidae</taxon>
        <taxon>Galerucinae</taxon>
        <taxon>Diabroticina</taxon>
        <taxon>Diabroticites</taxon>
        <taxon>Diabrotica</taxon>
    </lineage>
</organism>
<evidence type="ECO:0000256" key="11">
    <source>
        <dbReference type="ARBA" id="ARBA00033038"/>
    </source>
</evidence>
<gene>
    <name evidence="20" type="ORF">DIABBA_LOCUS10205</name>
</gene>
<keyword evidence="5" id="KW-0808">Transferase</keyword>
<evidence type="ECO:0000256" key="17">
    <source>
        <dbReference type="ARBA" id="ARBA00049806"/>
    </source>
</evidence>
<dbReference type="PANTHER" id="PTHR46402">
    <property type="entry name" value="SET AND MYND DOMAIN-CONTAINING PROTEIN 5"/>
    <property type="match status" value="1"/>
</dbReference>
<comment type="catalytic activity">
    <reaction evidence="12">
        <text>L-lysyl(36)-[histone H3] + 3 S-adenosyl-L-methionine = N(6),N(6),N(6)-trimethyl-L-lysyl(36)-[histone H3] + 3 S-adenosyl-L-homocysteine + 3 H(+)</text>
        <dbReference type="Rhea" id="RHEA:60324"/>
        <dbReference type="Rhea" id="RHEA-COMP:9785"/>
        <dbReference type="Rhea" id="RHEA-COMP:15536"/>
        <dbReference type="ChEBI" id="CHEBI:15378"/>
        <dbReference type="ChEBI" id="CHEBI:29969"/>
        <dbReference type="ChEBI" id="CHEBI:57856"/>
        <dbReference type="ChEBI" id="CHEBI:59789"/>
        <dbReference type="ChEBI" id="CHEBI:61961"/>
        <dbReference type="EC" id="2.1.1.359"/>
    </reaction>
</comment>
<evidence type="ECO:0000256" key="3">
    <source>
        <dbReference type="ARBA" id="ARBA00022490"/>
    </source>
</evidence>
<evidence type="ECO:0000256" key="15">
    <source>
        <dbReference type="ARBA" id="ARBA00049768"/>
    </source>
</evidence>
<dbReference type="GO" id="GO:0008270">
    <property type="term" value="F:zinc ion binding"/>
    <property type="evidence" value="ECO:0007669"/>
    <property type="project" value="UniProtKB-KW"/>
</dbReference>
<dbReference type="Pfam" id="PF00856">
    <property type="entry name" value="SET"/>
    <property type="match status" value="1"/>
</dbReference>
<dbReference type="InterPro" id="IPR001214">
    <property type="entry name" value="SET_dom"/>
</dbReference>
<dbReference type="SUPFAM" id="SSF82199">
    <property type="entry name" value="SET domain"/>
    <property type="match status" value="1"/>
</dbReference>